<proteinExistence type="predicted"/>
<keyword evidence="2" id="KW-1185">Reference proteome</keyword>
<dbReference type="EMBL" id="CM045762">
    <property type="protein sequence ID" value="KAI8011123.1"/>
    <property type="molecule type" value="Genomic_DNA"/>
</dbReference>
<reference evidence="1 2" key="1">
    <citation type="journal article" date="2022" name="Plant J.">
        <title>Chromosome-level genome of Camellia lanceoleosa provides a valuable resource for understanding genome evolution and self-incompatibility.</title>
        <authorList>
            <person name="Gong W."/>
            <person name="Xiao S."/>
            <person name="Wang L."/>
            <person name="Liao Z."/>
            <person name="Chang Y."/>
            <person name="Mo W."/>
            <person name="Hu G."/>
            <person name="Li W."/>
            <person name="Zhao G."/>
            <person name="Zhu H."/>
            <person name="Hu X."/>
            <person name="Ji K."/>
            <person name="Xiang X."/>
            <person name="Song Q."/>
            <person name="Yuan D."/>
            <person name="Jin S."/>
            <person name="Zhang L."/>
        </authorList>
    </citation>
    <scope>NUCLEOTIDE SEQUENCE [LARGE SCALE GENOMIC DNA]</scope>
    <source>
        <strain evidence="1">SQ_2022a</strain>
    </source>
</reference>
<dbReference type="Proteomes" id="UP001060215">
    <property type="component" value="Chromosome 5"/>
</dbReference>
<sequence>MRESEERARKFYAEPISLDSNEFVEMMLLDSCFIVEFLRKCEMANLIDPNDRIFQLGHITYGLCRDLMLFENQLPFFIVMQLFNMTQNSTDSLDDLVRMFVRLFDQETPGENPRKNDIEHLLALRHYCSCYQFHSIVSQRDPVKTKDPSETKYPSQTKDMSLNFAKELQEAGINFKKSEGRNLFDIRNLIAYGQYLPHTSWNYFTAYRKFMDYLVNTSEDVRILTHNGIIHNLLGDNEVAAVMINKLGTNIIASYVGYKEVYNNVNKHCREKWNLRLATLRRDYFNTPWALISFLAAVVLLLLTVLQTIFTIHPVGKSN</sequence>
<evidence type="ECO:0000313" key="1">
    <source>
        <dbReference type="EMBL" id="KAI8011123.1"/>
    </source>
</evidence>
<comment type="caution">
    <text evidence="1">The sequence shown here is derived from an EMBL/GenBank/DDBJ whole genome shotgun (WGS) entry which is preliminary data.</text>
</comment>
<accession>A0ACC0HDZ5</accession>
<organism evidence="1 2">
    <name type="scientific">Camellia lanceoleosa</name>
    <dbReference type="NCBI Taxonomy" id="1840588"/>
    <lineage>
        <taxon>Eukaryota</taxon>
        <taxon>Viridiplantae</taxon>
        <taxon>Streptophyta</taxon>
        <taxon>Embryophyta</taxon>
        <taxon>Tracheophyta</taxon>
        <taxon>Spermatophyta</taxon>
        <taxon>Magnoliopsida</taxon>
        <taxon>eudicotyledons</taxon>
        <taxon>Gunneridae</taxon>
        <taxon>Pentapetalae</taxon>
        <taxon>asterids</taxon>
        <taxon>Ericales</taxon>
        <taxon>Theaceae</taxon>
        <taxon>Camellia</taxon>
    </lineage>
</organism>
<name>A0ACC0HDZ5_9ERIC</name>
<protein>
    <submittedName>
        <fullName evidence="1">UPF0481 protein</fullName>
    </submittedName>
</protein>
<evidence type="ECO:0000313" key="2">
    <source>
        <dbReference type="Proteomes" id="UP001060215"/>
    </source>
</evidence>
<gene>
    <name evidence="1" type="ORF">LOK49_LG06G02484</name>
</gene>